<keyword evidence="2" id="KW-0732">Signal</keyword>
<dbReference type="EMBL" id="WEIY01000175">
    <property type="protein sequence ID" value="NXY04514.1"/>
    <property type="molecule type" value="Genomic_DNA"/>
</dbReference>
<feature type="transmembrane region" description="Helical" evidence="1">
    <location>
        <begin position="196"/>
        <end position="223"/>
    </location>
</feature>
<evidence type="ECO:0000256" key="1">
    <source>
        <dbReference type="SAM" id="Phobius"/>
    </source>
</evidence>
<sequence length="258" mass="27655">RPHSRPRHPGARTMLPLLLLLLPTAHAIVELTYTPVLTQTPPLEGLTTTSTFVLDQPRCVFGGYDNADIWLVVALDKAASTFNNTAEPGTLETSFQGFPDPVSAYMTLNATLANYPCPKPAGDITVLRVGSETSCAKDETRPTCNGPLPGPGPYRVKFLALQGSEPVAETKWSDPIMLRTAKSPNSISTTDSGHSAGMIAITTILSILFAILLAGLVAMLVFWGSESCGGSSTFSKPESVTVRRYNTHHVYDQPAARL</sequence>
<keyword evidence="1" id="KW-0472">Membrane</keyword>
<reference evidence="3" key="1">
    <citation type="submission" date="2020-02" db="EMBL/GenBank/DDBJ databases">
        <title>Bird 10,000 Genomes (B10K) Project - Family phase.</title>
        <authorList>
            <person name="Zhang G."/>
        </authorList>
    </citation>
    <scope>NUCLEOTIDE SEQUENCE</scope>
    <source>
        <strain evidence="3">B10K-IZ-033-77</strain>
    </source>
</reference>
<evidence type="ECO:0000313" key="3">
    <source>
        <dbReference type="EMBL" id="NXY04514.1"/>
    </source>
</evidence>
<dbReference type="PANTHER" id="PTHR15446:SF2">
    <property type="entry name" value="UROPLAKIN-3B-LIKE PROTEIN 1-RELATED"/>
    <property type="match status" value="1"/>
</dbReference>
<dbReference type="GO" id="GO:0016020">
    <property type="term" value="C:membrane"/>
    <property type="evidence" value="ECO:0007669"/>
    <property type="project" value="TreeGrafter"/>
</dbReference>
<evidence type="ECO:0000256" key="2">
    <source>
        <dbReference type="SAM" id="SignalP"/>
    </source>
</evidence>
<keyword evidence="4" id="KW-1185">Reference proteome</keyword>
<organism evidence="3 4">
    <name type="scientific">Pteruthius melanotis</name>
    <dbReference type="NCBI Taxonomy" id="357074"/>
    <lineage>
        <taxon>Eukaryota</taxon>
        <taxon>Metazoa</taxon>
        <taxon>Chordata</taxon>
        <taxon>Craniata</taxon>
        <taxon>Vertebrata</taxon>
        <taxon>Euteleostomi</taxon>
        <taxon>Archelosauria</taxon>
        <taxon>Archosauria</taxon>
        <taxon>Dinosauria</taxon>
        <taxon>Saurischia</taxon>
        <taxon>Theropoda</taxon>
        <taxon>Coelurosauria</taxon>
        <taxon>Aves</taxon>
        <taxon>Neognathae</taxon>
        <taxon>Neoaves</taxon>
        <taxon>Telluraves</taxon>
        <taxon>Australaves</taxon>
        <taxon>Passeriformes</taxon>
        <taxon>Sylvioidea</taxon>
        <taxon>Timaliidae</taxon>
        <taxon>Pteruthius</taxon>
    </lineage>
</organism>
<proteinExistence type="predicted"/>
<protein>
    <submittedName>
        <fullName evidence="3">UPK3B protein</fullName>
    </submittedName>
</protein>
<accession>A0A852ML11</accession>
<gene>
    <name evidence="3" type="primary">Upk3b_0</name>
    <name evidence="3" type="ORF">PTEMEL_R05089</name>
</gene>
<evidence type="ECO:0000313" key="4">
    <source>
        <dbReference type="Proteomes" id="UP000603297"/>
    </source>
</evidence>
<dbReference type="AlphaFoldDB" id="A0A852ML11"/>
<feature type="non-terminal residue" evidence="3">
    <location>
        <position position="258"/>
    </location>
</feature>
<dbReference type="OrthoDB" id="9939598at2759"/>
<name>A0A852ML11_9PASS</name>
<feature type="chain" id="PRO_5033050418" evidence="2">
    <location>
        <begin position="28"/>
        <end position="258"/>
    </location>
</feature>
<feature type="signal peptide" evidence="2">
    <location>
        <begin position="1"/>
        <end position="27"/>
    </location>
</feature>
<dbReference type="Proteomes" id="UP000603297">
    <property type="component" value="Unassembled WGS sequence"/>
</dbReference>
<feature type="non-terminal residue" evidence="3">
    <location>
        <position position="1"/>
    </location>
</feature>
<keyword evidence="1" id="KW-0812">Transmembrane</keyword>
<dbReference type="InterPro" id="IPR024831">
    <property type="entry name" value="Uroplakin-3"/>
</dbReference>
<keyword evidence="1" id="KW-1133">Transmembrane helix</keyword>
<comment type="caution">
    <text evidence="3">The sequence shown here is derived from an EMBL/GenBank/DDBJ whole genome shotgun (WGS) entry which is preliminary data.</text>
</comment>
<dbReference type="PANTHER" id="PTHR15446">
    <property type="entry name" value="UROPLAKIN III"/>
    <property type="match status" value="1"/>
</dbReference>